<dbReference type="InterPro" id="IPR023198">
    <property type="entry name" value="PGP-like_dom2"/>
</dbReference>
<dbReference type="InterPro" id="IPR006439">
    <property type="entry name" value="HAD-SF_hydro_IA"/>
</dbReference>
<gene>
    <name evidence="1" type="ORF">ACHAXA_006728</name>
</gene>
<evidence type="ECO:0000313" key="2">
    <source>
        <dbReference type="Proteomes" id="UP001530377"/>
    </source>
</evidence>
<dbReference type="Proteomes" id="UP001530377">
    <property type="component" value="Unassembled WGS sequence"/>
</dbReference>
<accession>A0ABD3SSK0</accession>
<dbReference type="SUPFAM" id="SSF56784">
    <property type="entry name" value="HAD-like"/>
    <property type="match status" value="1"/>
</dbReference>
<dbReference type="PANTHER" id="PTHR18901:SF38">
    <property type="entry name" value="PSEUDOURIDINE-5'-PHOSPHATASE"/>
    <property type="match status" value="1"/>
</dbReference>
<protein>
    <submittedName>
        <fullName evidence="1">Uncharacterized protein</fullName>
    </submittedName>
</protein>
<dbReference type="SFLD" id="SFLDG01129">
    <property type="entry name" value="C1.5:_HAD__Beta-PGM__Phosphata"/>
    <property type="match status" value="1"/>
</dbReference>
<dbReference type="NCBIfam" id="TIGR01509">
    <property type="entry name" value="HAD-SF-IA-v3"/>
    <property type="match status" value="1"/>
</dbReference>
<reference evidence="1 2" key="1">
    <citation type="submission" date="2024-10" db="EMBL/GenBank/DDBJ databases">
        <title>Updated reference genomes for cyclostephanoid diatoms.</title>
        <authorList>
            <person name="Roberts W.R."/>
            <person name="Alverson A.J."/>
        </authorList>
    </citation>
    <scope>NUCLEOTIDE SEQUENCE [LARGE SCALE GENOMIC DNA]</scope>
    <source>
        <strain evidence="1 2">AJA228-03</strain>
    </source>
</reference>
<dbReference type="SFLD" id="SFLDS00003">
    <property type="entry name" value="Haloacid_Dehalogenase"/>
    <property type="match status" value="1"/>
</dbReference>
<name>A0ABD3SSK0_9STRA</name>
<dbReference type="InterPro" id="IPR023214">
    <property type="entry name" value="HAD_sf"/>
</dbReference>
<keyword evidence="2" id="KW-1185">Reference proteome</keyword>
<evidence type="ECO:0000313" key="1">
    <source>
        <dbReference type="EMBL" id="KAL3827173.1"/>
    </source>
</evidence>
<comment type="caution">
    <text evidence="1">The sequence shown here is derived from an EMBL/GenBank/DDBJ whole genome shotgun (WGS) entry which is preliminary data.</text>
</comment>
<dbReference type="PANTHER" id="PTHR18901">
    <property type="entry name" value="2-DEOXYGLUCOSE-6-PHOSPHATE PHOSPHATASE 2"/>
    <property type="match status" value="1"/>
</dbReference>
<dbReference type="AlphaFoldDB" id="A0ABD3SSK0"/>
<dbReference type="Gene3D" id="3.40.50.1000">
    <property type="entry name" value="HAD superfamily/HAD-like"/>
    <property type="match status" value="1"/>
</dbReference>
<dbReference type="Gene3D" id="1.10.150.240">
    <property type="entry name" value="Putative phosphatase, domain 2"/>
    <property type="match status" value="1"/>
</dbReference>
<organism evidence="1 2">
    <name type="scientific">Cyclostephanos tholiformis</name>
    <dbReference type="NCBI Taxonomy" id="382380"/>
    <lineage>
        <taxon>Eukaryota</taxon>
        <taxon>Sar</taxon>
        <taxon>Stramenopiles</taxon>
        <taxon>Ochrophyta</taxon>
        <taxon>Bacillariophyta</taxon>
        <taxon>Coscinodiscophyceae</taxon>
        <taxon>Thalassiosirophycidae</taxon>
        <taxon>Stephanodiscales</taxon>
        <taxon>Stephanodiscaceae</taxon>
        <taxon>Cyclostephanos</taxon>
    </lineage>
</organism>
<dbReference type="InterPro" id="IPR036412">
    <property type="entry name" value="HAD-like_sf"/>
</dbReference>
<dbReference type="EMBL" id="JALLPB020000007">
    <property type="protein sequence ID" value="KAL3827173.1"/>
    <property type="molecule type" value="Genomic_DNA"/>
</dbReference>
<dbReference type="Pfam" id="PF00702">
    <property type="entry name" value="Hydrolase"/>
    <property type="match status" value="1"/>
</dbReference>
<sequence>MMTKSSSTPRSDDDTIPTKRNVIVKAVIFDLDGTLLDTEALSCRAVIESFASTGLSIPPKIIASLEDGGFLLPWDLKRRILGLRGSEWVPIVLAYAQENWGVRMNLDWKRDLRTPTNNVDDDDDRQIMIAAFWKAWEQRLNDLCTTVEPCPGAMELVEGLRALNFPMAIATSSRMDSVTKKRLRHEKMFLSFQTIVAGDDLCVKNGKPAPDIYLEAARRLGMHPSECLVFEDAWTGAKAGKSAGCHVIAVPDSRMERQPYLNVADEIIDDMWQFSGKRWGIPLEMREMRR</sequence>
<proteinExistence type="predicted"/>